<dbReference type="AlphaFoldDB" id="X1A4W7"/>
<dbReference type="InterPro" id="IPR050625">
    <property type="entry name" value="ParA/MinD_ATPase"/>
</dbReference>
<dbReference type="GO" id="GO:0005524">
    <property type="term" value="F:ATP binding"/>
    <property type="evidence" value="ECO:0007669"/>
    <property type="project" value="UniProtKB-KW"/>
</dbReference>
<dbReference type="SUPFAM" id="SSF52540">
    <property type="entry name" value="P-loop containing nucleoside triphosphate hydrolases"/>
    <property type="match status" value="1"/>
</dbReference>
<dbReference type="Gene3D" id="3.40.50.300">
    <property type="entry name" value="P-loop containing nucleotide triphosphate hydrolases"/>
    <property type="match status" value="1"/>
</dbReference>
<dbReference type="InterPro" id="IPR033756">
    <property type="entry name" value="YlxH/NBP35"/>
</dbReference>
<dbReference type="PANTHER" id="PTHR43384">
    <property type="entry name" value="SEPTUM SITE-DETERMINING PROTEIN MIND HOMOLOG, CHLOROPLASTIC-RELATED"/>
    <property type="match status" value="1"/>
</dbReference>
<dbReference type="GO" id="GO:0016887">
    <property type="term" value="F:ATP hydrolysis activity"/>
    <property type="evidence" value="ECO:0007669"/>
    <property type="project" value="TreeGrafter"/>
</dbReference>
<comment type="caution">
    <text evidence="3">The sequence shown here is derived from an EMBL/GenBank/DDBJ whole genome shotgun (WGS) entry which is preliminary data.</text>
</comment>
<keyword evidence="1" id="KW-0547">Nucleotide-binding</keyword>
<reference evidence="3" key="1">
    <citation type="journal article" date="2014" name="Front. Microbiol.">
        <title>High frequency of phylogenetically diverse reductive dehalogenase-homologous genes in deep subseafloor sedimentary metagenomes.</title>
        <authorList>
            <person name="Kawai M."/>
            <person name="Futagami T."/>
            <person name="Toyoda A."/>
            <person name="Takaki Y."/>
            <person name="Nishi S."/>
            <person name="Hori S."/>
            <person name="Arai W."/>
            <person name="Tsubouchi T."/>
            <person name="Morono Y."/>
            <person name="Uchiyama I."/>
            <person name="Ito T."/>
            <person name="Fujiyama A."/>
            <person name="Inagaki F."/>
            <person name="Takami H."/>
        </authorList>
    </citation>
    <scope>NUCLEOTIDE SEQUENCE</scope>
    <source>
        <strain evidence="3">Expedition CK06-06</strain>
    </source>
</reference>
<gene>
    <name evidence="3" type="ORF">S01H4_10780</name>
</gene>
<proteinExistence type="predicted"/>
<dbReference type="Pfam" id="PF10609">
    <property type="entry name" value="ParA"/>
    <property type="match status" value="1"/>
</dbReference>
<accession>X1A4W7</accession>
<protein>
    <submittedName>
        <fullName evidence="3">Uncharacterized protein</fullName>
    </submittedName>
</protein>
<sequence length="249" mass="28131">MDIKDSATLLSEPEDINRTIWAIGGGKGGTGKSFFSANLAIHLSQSGEEVLLIDADLGGPNLHTFLGIKKTNVDLGHFITNKVKDLKDIQIPTPYKRLNLIKGTENVLFTSNLNYFKKLKLIRHIKAFDTKRVIIDIGTGSSYNCIDIFLLSNPGILVINPEPTSIENAYYFLKSCIIRLLKLQVEQYKIQDLMKKVADQIQDTSKSIYSFLNEVISHDKFYADLLYRALTKFTPVLIINKARDEKDYL</sequence>
<dbReference type="EMBL" id="BART01004201">
    <property type="protein sequence ID" value="GAG67823.1"/>
    <property type="molecule type" value="Genomic_DNA"/>
</dbReference>
<dbReference type="GO" id="GO:0009898">
    <property type="term" value="C:cytoplasmic side of plasma membrane"/>
    <property type="evidence" value="ECO:0007669"/>
    <property type="project" value="TreeGrafter"/>
</dbReference>
<dbReference type="PANTHER" id="PTHR43384:SF4">
    <property type="entry name" value="CELLULOSE BIOSYNTHESIS PROTEIN BCSQ-RELATED"/>
    <property type="match status" value="1"/>
</dbReference>
<dbReference type="InterPro" id="IPR027417">
    <property type="entry name" value="P-loop_NTPase"/>
</dbReference>
<evidence type="ECO:0000313" key="3">
    <source>
        <dbReference type="EMBL" id="GAG67823.1"/>
    </source>
</evidence>
<organism evidence="3">
    <name type="scientific">marine sediment metagenome</name>
    <dbReference type="NCBI Taxonomy" id="412755"/>
    <lineage>
        <taxon>unclassified sequences</taxon>
        <taxon>metagenomes</taxon>
        <taxon>ecological metagenomes</taxon>
    </lineage>
</organism>
<keyword evidence="2" id="KW-0067">ATP-binding</keyword>
<evidence type="ECO:0000256" key="2">
    <source>
        <dbReference type="ARBA" id="ARBA00022840"/>
    </source>
</evidence>
<dbReference type="GO" id="GO:0051782">
    <property type="term" value="P:negative regulation of cell division"/>
    <property type="evidence" value="ECO:0007669"/>
    <property type="project" value="TreeGrafter"/>
</dbReference>
<feature type="non-terminal residue" evidence="3">
    <location>
        <position position="249"/>
    </location>
</feature>
<name>X1A4W7_9ZZZZ</name>
<dbReference type="GO" id="GO:0005829">
    <property type="term" value="C:cytosol"/>
    <property type="evidence" value="ECO:0007669"/>
    <property type="project" value="TreeGrafter"/>
</dbReference>
<evidence type="ECO:0000256" key="1">
    <source>
        <dbReference type="ARBA" id="ARBA00022741"/>
    </source>
</evidence>